<sequence length="109" mass="12976">MDIFKEPVKATMDCSDFITLMSIYGTKMRSYNPDEIIDIKVLDDNNRVVKVKFADGYVVKNVRDEEDTFDIEECLYLALAKNFIEKSIHMREFFTWQRNLNTKRMLFQS</sequence>
<evidence type="ECO:0000313" key="2">
    <source>
        <dbReference type="Proteomes" id="UP000284267"/>
    </source>
</evidence>
<dbReference type="AlphaFoldDB" id="A0A415HVH0"/>
<comment type="caution">
    <text evidence="1">The sequence shown here is derived from an EMBL/GenBank/DDBJ whole genome shotgun (WGS) entry which is preliminary data.</text>
</comment>
<protein>
    <submittedName>
        <fullName evidence="1">Uncharacterized protein</fullName>
    </submittedName>
</protein>
<dbReference type="Proteomes" id="UP000284267">
    <property type="component" value="Unassembled WGS sequence"/>
</dbReference>
<organism evidence="1 2">
    <name type="scientific">Blautia obeum</name>
    <dbReference type="NCBI Taxonomy" id="40520"/>
    <lineage>
        <taxon>Bacteria</taxon>
        <taxon>Bacillati</taxon>
        <taxon>Bacillota</taxon>
        <taxon>Clostridia</taxon>
        <taxon>Lachnospirales</taxon>
        <taxon>Lachnospiraceae</taxon>
        <taxon>Blautia</taxon>
    </lineage>
</organism>
<proteinExistence type="predicted"/>
<name>A0A415HVH0_9FIRM</name>
<dbReference type="EMBL" id="QROE01000001">
    <property type="protein sequence ID" value="RHK98247.1"/>
    <property type="molecule type" value="Genomic_DNA"/>
</dbReference>
<reference evidence="1 2" key="1">
    <citation type="submission" date="2018-08" db="EMBL/GenBank/DDBJ databases">
        <title>A genome reference for cultivated species of the human gut microbiota.</title>
        <authorList>
            <person name="Zou Y."/>
            <person name="Xue W."/>
            <person name="Luo G."/>
        </authorList>
    </citation>
    <scope>NUCLEOTIDE SEQUENCE [LARGE SCALE GENOMIC DNA]</scope>
    <source>
        <strain evidence="1 2">AF39-4</strain>
    </source>
</reference>
<accession>A0A415HVH0</accession>
<dbReference type="RefSeq" id="WP_118367492.1">
    <property type="nucleotide sequence ID" value="NZ_CABJDZ010000001.1"/>
</dbReference>
<gene>
    <name evidence="1" type="ORF">DW040_02780</name>
</gene>
<evidence type="ECO:0000313" key="1">
    <source>
        <dbReference type="EMBL" id="RHK98247.1"/>
    </source>
</evidence>